<proteinExistence type="predicted"/>
<comment type="caution">
    <text evidence="3">The sequence shown here is derived from an EMBL/GenBank/DDBJ whole genome shotgun (WGS) entry which is preliminary data.</text>
</comment>
<dbReference type="PANTHER" id="PTHR43649">
    <property type="entry name" value="ARABINOSE-BINDING PROTEIN-RELATED"/>
    <property type="match status" value="1"/>
</dbReference>
<feature type="signal peptide" evidence="2">
    <location>
        <begin position="1"/>
        <end position="25"/>
    </location>
</feature>
<dbReference type="PANTHER" id="PTHR43649:SF33">
    <property type="entry name" value="POLYGALACTURONAN_RHAMNOGALACTURONAN-BINDING PROTEIN YTCQ"/>
    <property type="match status" value="1"/>
</dbReference>
<evidence type="ECO:0000256" key="1">
    <source>
        <dbReference type="ARBA" id="ARBA00022729"/>
    </source>
</evidence>
<organism evidence="3 4">
    <name type="scientific">Bifidobacterium amazonense</name>
    <dbReference type="NCBI Taxonomy" id="2809027"/>
    <lineage>
        <taxon>Bacteria</taxon>
        <taxon>Bacillati</taxon>
        <taxon>Actinomycetota</taxon>
        <taxon>Actinomycetes</taxon>
        <taxon>Bifidobacteriales</taxon>
        <taxon>Bifidobacteriaceae</taxon>
        <taxon>Bifidobacterium</taxon>
    </lineage>
</organism>
<dbReference type="Gene3D" id="3.40.190.10">
    <property type="entry name" value="Periplasmic binding protein-like II"/>
    <property type="match status" value="2"/>
</dbReference>
<evidence type="ECO:0000313" key="3">
    <source>
        <dbReference type="EMBL" id="MCH9275976.1"/>
    </source>
</evidence>
<evidence type="ECO:0000256" key="2">
    <source>
        <dbReference type="SAM" id="SignalP"/>
    </source>
</evidence>
<dbReference type="SUPFAM" id="SSF53850">
    <property type="entry name" value="Periplasmic binding protein-like II"/>
    <property type="match status" value="1"/>
</dbReference>
<gene>
    <name evidence="3" type="ORF">JS533_006780</name>
</gene>
<dbReference type="RefSeq" id="WP_241513681.1">
    <property type="nucleotide sequence ID" value="NZ_JAFEJT020000023.1"/>
</dbReference>
<accession>A0ABS9VVK2</accession>
<dbReference type="EMBL" id="JAFEJT020000023">
    <property type="protein sequence ID" value="MCH9275976.1"/>
    <property type="molecule type" value="Genomic_DNA"/>
</dbReference>
<evidence type="ECO:0000313" key="4">
    <source>
        <dbReference type="Proteomes" id="UP000710815"/>
    </source>
</evidence>
<name>A0ABS9VVK2_9BIFI</name>
<protein>
    <submittedName>
        <fullName evidence="3">ABC transporter substrate-binding protein</fullName>
    </submittedName>
</protein>
<dbReference type="Proteomes" id="UP000710815">
    <property type="component" value="Unassembled WGS sequence"/>
</dbReference>
<sequence>MSHFTNDLKKGIAAAAAVATLFGMAACGSSSGGSSDAGGKTVIKFLYATGDDTWNGTVKALADAYNAQSDTAKVVPEPLPAGSDYATAMKTMDATGNWPAVVDMRDTVTYIEAGKLAPIPEEVISLLSDDAYAAYKDGNVYLVPAGANNGELGINIIYDKDYFKKHNLEVPTTYDEFIQLMKDIKKNGDVPLATAGGEVWPSDQLWKPLASAVFAEHSADGAGFWSDVKDGKASIEDLKEPLTELKDITDKYVLQGWQSTQDAQTTTLLVNHQAIMATSSAGLGRLKDINKVDPNYNAGMFIIPDENGRINVLKNAVGDSSQGLAISAQAKKDGKQYDAAVDFLKFYYSLDGANEIEKSGTIAPNIKDADQITRNESIPGSSDYYDLMKNPNLNWYVNETPWTEFSTFNSFFRQARIEMQTGQTSIDDLIAKTQAEFDKDIKG</sequence>
<keyword evidence="4" id="KW-1185">Reference proteome</keyword>
<keyword evidence="1 2" id="KW-0732">Signal</keyword>
<feature type="chain" id="PRO_5046190944" evidence="2">
    <location>
        <begin position="26"/>
        <end position="443"/>
    </location>
</feature>
<dbReference type="InterPro" id="IPR050490">
    <property type="entry name" value="Bact_solute-bd_prot1"/>
</dbReference>
<reference evidence="3 4" key="1">
    <citation type="journal article" date="2021" name="Environ. Microbiol.">
        <title>Genetic insights into the dark matter of the mammalian gut microbiota through targeted genome reconstruction.</title>
        <authorList>
            <person name="Lugli G.A."/>
            <person name="Alessandri G."/>
            <person name="Milani C."/>
            <person name="Viappiani A."/>
            <person name="Fontana F."/>
            <person name="Tarracchini C."/>
            <person name="Mancabelli L."/>
            <person name="Argentini C."/>
            <person name="Ruiz L."/>
            <person name="Margolles A."/>
            <person name="van Sinderen D."/>
            <person name="Turroni F."/>
            <person name="Ventura M."/>
        </authorList>
    </citation>
    <scope>NUCLEOTIDE SEQUENCE [LARGE SCALE GENOMIC DNA]</scope>
    <source>
        <strain evidence="3 4">MA1</strain>
    </source>
</reference>
<reference evidence="3 4" key="2">
    <citation type="journal article" date="2021" name="Syst. Appl. Microbiol.">
        <title>Phylogenetic classification of ten novel species belonging to the genus Bifidobacterium comprising B. phasiani sp. nov., B. pongonis sp. nov., B. saguinibicoloris sp. nov., B. colobi sp. nov., B. simiiventris sp. nov., B. santillanense sp. nov., B. miconis sp. nov., B. amazonense sp. nov., B. pluvialisilvae sp. nov., and B. miconisargentati sp. nov.</title>
        <authorList>
            <person name="Lugli G.A."/>
            <person name="Calvete-Torre I."/>
            <person name="Alessandri G."/>
            <person name="Milani C."/>
            <person name="Turroni F."/>
            <person name="Laiolo P."/>
            <person name="Ossiprandi M.C."/>
            <person name="Margolles A."/>
            <person name="Ruiz L."/>
            <person name="Ventura M."/>
        </authorList>
    </citation>
    <scope>NUCLEOTIDE SEQUENCE [LARGE SCALE GENOMIC DNA]</scope>
    <source>
        <strain evidence="3 4">MA1</strain>
    </source>
</reference>